<organism evidence="4 5">
    <name type="scientific">Roseivirga misakiensis</name>
    <dbReference type="NCBI Taxonomy" id="1563681"/>
    <lineage>
        <taxon>Bacteria</taxon>
        <taxon>Pseudomonadati</taxon>
        <taxon>Bacteroidota</taxon>
        <taxon>Cytophagia</taxon>
        <taxon>Cytophagales</taxon>
        <taxon>Roseivirgaceae</taxon>
        <taxon>Roseivirga</taxon>
    </lineage>
</organism>
<dbReference type="OrthoDB" id="1646880at2"/>
<dbReference type="AlphaFoldDB" id="A0A1E5T8E2"/>
<protein>
    <recommendedName>
        <fullName evidence="6">DNA-binding response regulator</fullName>
    </recommendedName>
</protein>
<evidence type="ECO:0000259" key="2">
    <source>
        <dbReference type="PROSITE" id="PS50110"/>
    </source>
</evidence>
<dbReference type="RefSeq" id="WP_069833414.1">
    <property type="nucleotide sequence ID" value="NZ_MDGQ01000001.1"/>
</dbReference>
<dbReference type="PROSITE" id="PS50930">
    <property type="entry name" value="HTH_LYTTR"/>
    <property type="match status" value="1"/>
</dbReference>
<proteinExistence type="predicted"/>
<evidence type="ECO:0000313" key="5">
    <source>
        <dbReference type="Proteomes" id="UP000095552"/>
    </source>
</evidence>
<dbReference type="SMART" id="SM00448">
    <property type="entry name" value="REC"/>
    <property type="match status" value="1"/>
</dbReference>
<dbReference type="Pfam" id="PF04397">
    <property type="entry name" value="LytTR"/>
    <property type="match status" value="1"/>
</dbReference>
<dbReference type="EMBL" id="MDGQ01000001">
    <property type="protein sequence ID" value="OEK07643.1"/>
    <property type="molecule type" value="Genomic_DNA"/>
</dbReference>
<keyword evidence="1" id="KW-0597">Phosphoprotein</keyword>
<dbReference type="InterPro" id="IPR046947">
    <property type="entry name" value="LytR-like"/>
</dbReference>
<evidence type="ECO:0000259" key="3">
    <source>
        <dbReference type="PROSITE" id="PS50930"/>
    </source>
</evidence>
<dbReference type="InterPro" id="IPR007492">
    <property type="entry name" value="LytTR_DNA-bd_dom"/>
</dbReference>
<evidence type="ECO:0000313" key="4">
    <source>
        <dbReference type="EMBL" id="OEK07643.1"/>
    </source>
</evidence>
<feature type="domain" description="Response regulatory" evidence="2">
    <location>
        <begin position="2"/>
        <end position="115"/>
    </location>
</feature>
<evidence type="ECO:0000256" key="1">
    <source>
        <dbReference type="PROSITE-ProRule" id="PRU00169"/>
    </source>
</evidence>
<dbReference type="Gene3D" id="2.40.50.1020">
    <property type="entry name" value="LytTr DNA-binding domain"/>
    <property type="match status" value="1"/>
</dbReference>
<dbReference type="SMART" id="SM00850">
    <property type="entry name" value="LytTR"/>
    <property type="match status" value="1"/>
</dbReference>
<dbReference type="STRING" id="1563681.BFP71_00025"/>
<feature type="modified residue" description="4-aspartylphosphate" evidence="1">
    <location>
        <position position="54"/>
    </location>
</feature>
<comment type="caution">
    <text evidence="4">The sequence shown here is derived from an EMBL/GenBank/DDBJ whole genome shotgun (WGS) entry which is preliminary data.</text>
</comment>
<dbReference type="PROSITE" id="PS50110">
    <property type="entry name" value="RESPONSE_REGULATORY"/>
    <property type="match status" value="1"/>
</dbReference>
<dbReference type="Proteomes" id="UP000095552">
    <property type="component" value="Unassembled WGS sequence"/>
</dbReference>
<dbReference type="InterPro" id="IPR001789">
    <property type="entry name" value="Sig_transdc_resp-reg_receiver"/>
</dbReference>
<name>A0A1E5T8E2_9BACT</name>
<keyword evidence="5" id="KW-1185">Reference proteome</keyword>
<feature type="domain" description="HTH LytTR-type" evidence="3">
    <location>
        <begin position="143"/>
        <end position="250"/>
    </location>
</feature>
<dbReference type="PANTHER" id="PTHR37299">
    <property type="entry name" value="TRANSCRIPTIONAL REGULATOR-RELATED"/>
    <property type="match status" value="1"/>
</dbReference>
<dbReference type="SUPFAM" id="SSF52172">
    <property type="entry name" value="CheY-like"/>
    <property type="match status" value="1"/>
</dbReference>
<dbReference type="GO" id="GO:0000156">
    <property type="term" value="F:phosphorelay response regulator activity"/>
    <property type="evidence" value="ECO:0007669"/>
    <property type="project" value="InterPro"/>
</dbReference>
<dbReference type="Gene3D" id="3.40.50.2300">
    <property type="match status" value="1"/>
</dbReference>
<reference evidence="4 5" key="1">
    <citation type="submission" date="2016-08" db="EMBL/GenBank/DDBJ databases">
        <title>Draft genome of Fabibacter sp. strain SK-8.</title>
        <authorList>
            <person name="Wong S.-K."/>
            <person name="Hamasaki K."/>
            <person name="Yoshizawa S."/>
        </authorList>
    </citation>
    <scope>NUCLEOTIDE SEQUENCE [LARGE SCALE GENOMIC DNA]</scope>
    <source>
        <strain evidence="4 5">SK-8</strain>
    </source>
</reference>
<evidence type="ECO:0008006" key="6">
    <source>
        <dbReference type="Google" id="ProtNLM"/>
    </source>
</evidence>
<accession>A0A1E5T8E2</accession>
<gene>
    <name evidence="4" type="ORF">BFP71_00025</name>
</gene>
<dbReference type="InterPro" id="IPR011006">
    <property type="entry name" value="CheY-like_superfamily"/>
</dbReference>
<dbReference type="Pfam" id="PF00072">
    <property type="entry name" value="Response_reg"/>
    <property type="match status" value="1"/>
</dbReference>
<dbReference type="GO" id="GO:0003677">
    <property type="term" value="F:DNA binding"/>
    <property type="evidence" value="ECO:0007669"/>
    <property type="project" value="InterPro"/>
</dbReference>
<sequence length="251" mass="28749">MKVFIVEDEHSSTLFLKEVISDNFHDVSVVGDADNIEEAAKLIRKVHPDLLLLDIEFPHGTAFDLIKELSGTGFIVIFITAHQKYALQAIKMSALDFIMKPIDPYELIQAIQKAKEEVSRNNDFERLQALLHNLNEEKGLHKVVLKDKGGFHIFNIHEIVRLEAQGSYTKFMIKGGQTILISKNIKEYDAMLNTHGFFRCHKSHLVNINFIQSYSRYAGEKLLLTDQSEIPLAQRKKDLLMKTLKTHAHIK</sequence>
<dbReference type="PANTHER" id="PTHR37299:SF1">
    <property type="entry name" value="STAGE 0 SPORULATION PROTEIN A HOMOLOG"/>
    <property type="match status" value="1"/>
</dbReference>